<feature type="compositionally biased region" description="Pro residues" evidence="13">
    <location>
        <begin position="123"/>
        <end position="134"/>
    </location>
</feature>
<dbReference type="GO" id="GO:0061762">
    <property type="term" value="P:CAMKK-AMPK signaling cascade"/>
    <property type="evidence" value="ECO:0007669"/>
    <property type="project" value="TreeGrafter"/>
</dbReference>
<keyword evidence="16" id="KW-1185">Reference proteome</keyword>
<dbReference type="Gene3D" id="1.10.510.10">
    <property type="entry name" value="Transferase(Phosphotransferase) domain 1"/>
    <property type="match status" value="1"/>
</dbReference>
<evidence type="ECO:0000313" key="16">
    <source>
        <dbReference type="Proteomes" id="UP001321473"/>
    </source>
</evidence>
<dbReference type="PROSITE" id="PS00107">
    <property type="entry name" value="PROTEIN_KINASE_ATP"/>
    <property type="match status" value="1"/>
</dbReference>
<dbReference type="Proteomes" id="UP001321473">
    <property type="component" value="Unassembled WGS sequence"/>
</dbReference>
<evidence type="ECO:0000256" key="1">
    <source>
        <dbReference type="ARBA" id="ARBA00004496"/>
    </source>
</evidence>
<evidence type="ECO:0000256" key="13">
    <source>
        <dbReference type="SAM" id="MobiDB-lite"/>
    </source>
</evidence>
<comment type="caution">
    <text evidence="15">The sequence shown here is derived from an EMBL/GenBank/DDBJ whole genome shotgun (WGS) entry which is preliminary data.</text>
</comment>
<dbReference type="FunFam" id="3.30.200.20:FF:000429">
    <property type="entry name" value="Calcium/calmodulin-dependent protein kinase kinase"/>
    <property type="match status" value="1"/>
</dbReference>
<dbReference type="InterPro" id="IPR011009">
    <property type="entry name" value="Kinase-like_dom_sf"/>
</dbReference>
<keyword evidence="4" id="KW-0723">Serine/threonine-protein kinase</keyword>
<sequence length="589" mass="65332">MATAGSPPHCCAEILDGLCLGRLSSGSPTAQLQRRYPWEGPGEDPVCEAMPAQRREPRFSTSSSSAASTPDEGSSGAVSSAAEDIERLSLSPCRRVSSPFLAAPELVPPEFLPSPRLQRSPSPQRPPPDSPPPEAAGAGDLQRRRRLPRITYSMSQDSHLVGPGPERALYPALPYSPFSSPSSSPRLGRSIRESRRVSIEAHKGYTQLNQYRLKEEIGQGSFGIVKLAYSEEDDSHYAMKILSKKKLLKRAGMFGRQPPPRKGRSNSTSNPLDQVYHEIAVLKKLNHPNIVKLVEVLDDPDSDNLYMVFEFLEKGPVIEIPTSTPLSETQAWTFFRDVVLGIEYLHHQKIIHRDIKPSNLLLDDKGRVQIADFGVCNQFEGVDALLSGTAGTPAFVAPEALSDNRSEYSGKAVDVWAMGVTLYAFVVGNVPFHDPNVLILYNKIRNQPVVFPSHLSTELKDLLSRMLTKNPQERITVPEVKVHPWVTRNGTCPMPSEGENCVFVEVTEEEIDNCVRTIPKLDTLILVKSMLKKHSFGNPYKDFPRHHARFTKATRSNSAPSSFDLFLERKVSLESPLPALNEINFLDQT</sequence>
<comment type="catalytic activity">
    <reaction evidence="10">
        <text>L-threonyl-[protein] + ATP = O-phospho-L-threonyl-[protein] + ADP + H(+)</text>
        <dbReference type="Rhea" id="RHEA:46608"/>
        <dbReference type="Rhea" id="RHEA-COMP:11060"/>
        <dbReference type="Rhea" id="RHEA-COMP:11605"/>
        <dbReference type="ChEBI" id="CHEBI:15378"/>
        <dbReference type="ChEBI" id="CHEBI:30013"/>
        <dbReference type="ChEBI" id="CHEBI:30616"/>
        <dbReference type="ChEBI" id="CHEBI:61977"/>
        <dbReference type="ChEBI" id="CHEBI:456216"/>
        <dbReference type="EC" id="2.7.11.17"/>
    </reaction>
</comment>
<evidence type="ECO:0000313" key="15">
    <source>
        <dbReference type="EMBL" id="KAK8783534.1"/>
    </source>
</evidence>
<reference evidence="15 16" key="1">
    <citation type="journal article" date="2023" name="Arcadia Sci">
        <title>De novo assembly of a long-read Amblyomma americanum tick genome.</title>
        <authorList>
            <person name="Chou S."/>
            <person name="Poskanzer K.E."/>
            <person name="Rollins M."/>
            <person name="Thuy-Boun P.S."/>
        </authorList>
    </citation>
    <scope>NUCLEOTIDE SEQUENCE [LARGE SCALE GENOMIC DNA]</scope>
    <source>
        <strain evidence="15">F_SG_1</strain>
        <tissue evidence="15">Salivary glands</tissue>
    </source>
</reference>
<dbReference type="GO" id="GO:0005524">
    <property type="term" value="F:ATP binding"/>
    <property type="evidence" value="ECO:0007669"/>
    <property type="project" value="UniProtKB-UniRule"/>
</dbReference>
<dbReference type="GO" id="GO:0005634">
    <property type="term" value="C:nucleus"/>
    <property type="evidence" value="ECO:0007669"/>
    <property type="project" value="UniProtKB-ARBA"/>
</dbReference>
<dbReference type="InterPro" id="IPR017441">
    <property type="entry name" value="Protein_kinase_ATP_BS"/>
</dbReference>
<dbReference type="GO" id="GO:0005737">
    <property type="term" value="C:cytoplasm"/>
    <property type="evidence" value="ECO:0007669"/>
    <property type="project" value="UniProtKB-SubCell"/>
</dbReference>
<evidence type="ECO:0000256" key="6">
    <source>
        <dbReference type="ARBA" id="ARBA00022741"/>
    </source>
</evidence>
<evidence type="ECO:0000256" key="12">
    <source>
        <dbReference type="PROSITE-ProRule" id="PRU10141"/>
    </source>
</evidence>
<evidence type="ECO:0000259" key="14">
    <source>
        <dbReference type="PROSITE" id="PS50011"/>
    </source>
</evidence>
<accession>A0AAQ4F8K1</accession>
<evidence type="ECO:0000256" key="8">
    <source>
        <dbReference type="ARBA" id="ARBA00022840"/>
    </source>
</evidence>
<keyword evidence="5" id="KW-0808">Transferase</keyword>
<keyword evidence="8 12" id="KW-0067">ATP-binding</keyword>
<dbReference type="InterPro" id="IPR008271">
    <property type="entry name" value="Ser/Thr_kinase_AS"/>
</dbReference>
<dbReference type="EC" id="2.7.11.17" evidence="2"/>
<dbReference type="PANTHER" id="PTHR43895">
    <property type="entry name" value="CALCIUM/CALMODULIN-DEPENDENT PROTEIN KINASE KINASE-RELATED"/>
    <property type="match status" value="1"/>
</dbReference>
<dbReference type="GO" id="GO:0005516">
    <property type="term" value="F:calmodulin binding"/>
    <property type="evidence" value="ECO:0007669"/>
    <property type="project" value="UniProtKB-KW"/>
</dbReference>
<evidence type="ECO:0000256" key="3">
    <source>
        <dbReference type="ARBA" id="ARBA00022490"/>
    </source>
</evidence>
<dbReference type="CDD" id="cd14118">
    <property type="entry name" value="STKc_CAMKK"/>
    <property type="match status" value="1"/>
</dbReference>
<dbReference type="PANTHER" id="PTHR43895:SF164">
    <property type="entry name" value="CALCIUM_CALMODULIN-DEPENDENT PROTEIN KINASE KINASE"/>
    <property type="match status" value="1"/>
</dbReference>
<feature type="region of interest" description="Disordered" evidence="13">
    <location>
        <begin position="107"/>
        <end position="144"/>
    </location>
</feature>
<evidence type="ECO:0000256" key="4">
    <source>
        <dbReference type="ARBA" id="ARBA00022527"/>
    </source>
</evidence>
<dbReference type="EMBL" id="JARKHS020005455">
    <property type="protein sequence ID" value="KAK8783534.1"/>
    <property type="molecule type" value="Genomic_DNA"/>
</dbReference>
<evidence type="ECO:0000256" key="5">
    <source>
        <dbReference type="ARBA" id="ARBA00022679"/>
    </source>
</evidence>
<feature type="compositionally biased region" description="Low complexity" evidence="13">
    <location>
        <begin position="113"/>
        <end position="122"/>
    </location>
</feature>
<dbReference type="PROSITE" id="PS00108">
    <property type="entry name" value="PROTEIN_KINASE_ST"/>
    <property type="match status" value="1"/>
</dbReference>
<dbReference type="PROSITE" id="PS50011">
    <property type="entry name" value="PROTEIN_KINASE_DOM"/>
    <property type="match status" value="1"/>
</dbReference>
<evidence type="ECO:0000256" key="2">
    <source>
        <dbReference type="ARBA" id="ARBA00012434"/>
    </source>
</evidence>
<protein>
    <recommendedName>
        <fullName evidence="2">calcium/calmodulin-dependent protein kinase</fullName>
        <ecNumber evidence="2">2.7.11.17</ecNumber>
    </recommendedName>
</protein>
<keyword evidence="7" id="KW-0418">Kinase</keyword>
<name>A0AAQ4F8K1_AMBAM</name>
<evidence type="ECO:0000256" key="7">
    <source>
        <dbReference type="ARBA" id="ARBA00022777"/>
    </source>
</evidence>
<evidence type="ECO:0000256" key="10">
    <source>
        <dbReference type="ARBA" id="ARBA00047307"/>
    </source>
</evidence>
<feature type="compositionally biased region" description="Low complexity" evidence="13">
    <location>
        <begin position="60"/>
        <end position="82"/>
    </location>
</feature>
<dbReference type="FunFam" id="1.10.510.10:FF:000571">
    <property type="entry name" value="Maternal embryonic leucine zipper kinase"/>
    <property type="match status" value="1"/>
</dbReference>
<dbReference type="Gene3D" id="3.30.200.20">
    <property type="entry name" value="Phosphorylase Kinase, domain 1"/>
    <property type="match status" value="1"/>
</dbReference>
<dbReference type="SMART" id="SM00220">
    <property type="entry name" value="S_TKc"/>
    <property type="match status" value="1"/>
</dbReference>
<comment type="subcellular location">
    <subcellularLocation>
        <location evidence="1">Cytoplasm</location>
    </subcellularLocation>
</comment>
<dbReference type="Pfam" id="PF00069">
    <property type="entry name" value="Pkinase"/>
    <property type="match status" value="1"/>
</dbReference>
<keyword evidence="3" id="KW-0963">Cytoplasm</keyword>
<feature type="domain" description="Protein kinase" evidence="14">
    <location>
        <begin position="211"/>
        <end position="486"/>
    </location>
</feature>
<dbReference type="SUPFAM" id="SSF56112">
    <property type="entry name" value="Protein kinase-like (PK-like)"/>
    <property type="match status" value="1"/>
</dbReference>
<feature type="region of interest" description="Disordered" evidence="13">
    <location>
        <begin position="26"/>
        <end position="82"/>
    </location>
</feature>
<keyword evidence="6 12" id="KW-0547">Nucleotide-binding</keyword>
<proteinExistence type="predicted"/>
<keyword evidence="9" id="KW-0112">Calmodulin-binding</keyword>
<evidence type="ECO:0000256" key="11">
    <source>
        <dbReference type="ARBA" id="ARBA00047430"/>
    </source>
</evidence>
<gene>
    <name evidence="15" type="ORF">V5799_010101</name>
</gene>
<dbReference type="GO" id="GO:0004683">
    <property type="term" value="F:calcium/calmodulin-dependent protein kinase activity"/>
    <property type="evidence" value="ECO:0007669"/>
    <property type="project" value="UniProtKB-EC"/>
</dbReference>
<dbReference type="InterPro" id="IPR000719">
    <property type="entry name" value="Prot_kinase_dom"/>
</dbReference>
<organism evidence="15 16">
    <name type="scientific">Amblyomma americanum</name>
    <name type="common">Lone star tick</name>
    <dbReference type="NCBI Taxonomy" id="6943"/>
    <lineage>
        <taxon>Eukaryota</taxon>
        <taxon>Metazoa</taxon>
        <taxon>Ecdysozoa</taxon>
        <taxon>Arthropoda</taxon>
        <taxon>Chelicerata</taxon>
        <taxon>Arachnida</taxon>
        <taxon>Acari</taxon>
        <taxon>Parasitiformes</taxon>
        <taxon>Ixodida</taxon>
        <taxon>Ixodoidea</taxon>
        <taxon>Ixodidae</taxon>
        <taxon>Amblyomminae</taxon>
        <taxon>Amblyomma</taxon>
    </lineage>
</organism>
<feature type="binding site" evidence="12">
    <location>
        <position position="240"/>
    </location>
    <ligand>
        <name>ATP</name>
        <dbReference type="ChEBI" id="CHEBI:30616"/>
    </ligand>
</feature>
<evidence type="ECO:0000256" key="9">
    <source>
        <dbReference type="ARBA" id="ARBA00022860"/>
    </source>
</evidence>
<comment type="catalytic activity">
    <reaction evidence="11">
        <text>L-seryl-[protein] + ATP = O-phospho-L-seryl-[protein] + ADP + H(+)</text>
        <dbReference type="Rhea" id="RHEA:17989"/>
        <dbReference type="Rhea" id="RHEA-COMP:9863"/>
        <dbReference type="Rhea" id="RHEA-COMP:11604"/>
        <dbReference type="ChEBI" id="CHEBI:15378"/>
        <dbReference type="ChEBI" id="CHEBI:29999"/>
        <dbReference type="ChEBI" id="CHEBI:30616"/>
        <dbReference type="ChEBI" id="CHEBI:83421"/>
        <dbReference type="ChEBI" id="CHEBI:456216"/>
        <dbReference type="EC" id="2.7.11.17"/>
    </reaction>
</comment>
<dbReference type="AlphaFoldDB" id="A0AAQ4F8K1"/>